<dbReference type="FunFam" id="3.40.390.10:FF:000043">
    <property type="entry name" value="Major allergen Asp F2"/>
    <property type="match status" value="1"/>
</dbReference>
<evidence type="ECO:0000256" key="5">
    <source>
        <dbReference type="SAM" id="SignalP"/>
    </source>
</evidence>
<keyword evidence="1 5" id="KW-0732">Signal</keyword>
<sequence>MQLYLVSLLAVVSPLHAAPLAGRNSYPGHDLPAWNHGAVTQYPIHDSCNVTERRLIERGLQDAITLANHAKEHVLRFSNSSSIYRKYFGNAPSGEVIGNLDRIVNANKANTLFRCDNPDGNCKLPKWGGHWRGSNATGETVICPLSYTTRLFLEYFCTRGYTVAGSPLNTYFGTDLLHRLYHLPAIGEGHIEHFSDSYEDVLELGAHNSSFAVRDSNALQYFAADVYGFDIAVPGIGCAGTPSPKPSTTSQPPGTTTAAVPPGCHTHDGGVIHCP</sequence>
<keyword evidence="2" id="KW-0325">Glycoprotein</keyword>
<feature type="compositionally biased region" description="Low complexity" evidence="4">
    <location>
        <begin position="246"/>
        <end position="262"/>
    </location>
</feature>
<dbReference type="STRING" id="404692.A0A0J6YHV2"/>
<dbReference type="Gene3D" id="3.40.390.10">
    <property type="entry name" value="Collagenase (Catalytic Domain)"/>
    <property type="match status" value="1"/>
</dbReference>
<comment type="similarity">
    <text evidence="3">Belongs to the ZPS1 family.</text>
</comment>
<evidence type="ECO:0000256" key="1">
    <source>
        <dbReference type="ARBA" id="ARBA00022729"/>
    </source>
</evidence>
<dbReference type="SUPFAM" id="SSF55486">
    <property type="entry name" value="Metalloproteases ('zincins'), catalytic domain"/>
    <property type="match status" value="1"/>
</dbReference>
<evidence type="ECO:0000313" key="8">
    <source>
        <dbReference type="Proteomes" id="UP000054565"/>
    </source>
</evidence>
<dbReference type="AlphaFoldDB" id="A0A0J6YHV2"/>
<gene>
    <name evidence="7" type="ORF">CIRG_06335</name>
</gene>
<dbReference type="GO" id="GO:0008270">
    <property type="term" value="F:zinc ion binding"/>
    <property type="evidence" value="ECO:0007669"/>
    <property type="project" value="TreeGrafter"/>
</dbReference>
<dbReference type="PANTHER" id="PTHR39399:SF1">
    <property type="entry name" value="PROTEIN ZPS1"/>
    <property type="match status" value="1"/>
</dbReference>
<feature type="region of interest" description="Disordered" evidence="4">
    <location>
        <begin position="242"/>
        <end position="262"/>
    </location>
</feature>
<evidence type="ECO:0000259" key="6">
    <source>
        <dbReference type="Pfam" id="PF13933"/>
    </source>
</evidence>
<dbReference type="GO" id="GO:0005178">
    <property type="term" value="F:integrin binding"/>
    <property type="evidence" value="ECO:0007669"/>
    <property type="project" value="TreeGrafter"/>
</dbReference>
<dbReference type="GO" id="GO:0008237">
    <property type="term" value="F:metallopeptidase activity"/>
    <property type="evidence" value="ECO:0007669"/>
    <property type="project" value="InterPro"/>
</dbReference>
<evidence type="ECO:0000256" key="2">
    <source>
        <dbReference type="ARBA" id="ARBA00023180"/>
    </source>
</evidence>
<dbReference type="Proteomes" id="UP000054565">
    <property type="component" value="Unassembled WGS sequence"/>
</dbReference>
<name>A0A0J6YHV2_COCIT</name>
<dbReference type="InterPro" id="IPR039124">
    <property type="entry name" value="PRA1-like"/>
</dbReference>
<dbReference type="EMBL" id="DS028096">
    <property type="protein sequence ID" value="KMP06654.1"/>
    <property type="molecule type" value="Genomic_DNA"/>
</dbReference>
<dbReference type="CDD" id="cd11307">
    <property type="entry name" value="M35_Asp_f2_like"/>
    <property type="match status" value="1"/>
</dbReference>
<evidence type="ECO:0000256" key="3">
    <source>
        <dbReference type="ARBA" id="ARBA00060890"/>
    </source>
</evidence>
<dbReference type="InterPro" id="IPR029482">
    <property type="entry name" value="HRXXH"/>
</dbReference>
<dbReference type="OrthoDB" id="4689212at2759"/>
<reference evidence="8" key="1">
    <citation type="journal article" date="2010" name="Genome Res.">
        <title>Population genomic sequencing of Coccidioides fungi reveals recent hybridization and transposon control.</title>
        <authorList>
            <person name="Neafsey D.E."/>
            <person name="Barker B.M."/>
            <person name="Sharpton T.J."/>
            <person name="Stajich J.E."/>
            <person name="Park D.J."/>
            <person name="Whiston E."/>
            <person name="Hung C.-Y."/>
            <person name="McMahan C."/>
            <person name="White J."/>
            <person name="Sykes S."/>
            <person name="Heiman D."/>
            <person name="Young S."/>
            <person name="Zeng Q."/>
            <person name="Abouelleil A."/>
            <person name="Aftuck L."/>
            <person name="Bessette D."/>
            <person name="Brown A."/>
            <person name="FitzGerald M."/>
            <person name="Lui A."/>
            <person name="Macdonald J.P."/>
            <person name="Priest M."/>
            <person name="Orbach M.J."/>
            <person name="Galgiani J.N."/>
            <person name="Kirkland T.N."/>
            <person name="Cole G.T."/>
            <person name="Birren B.W."/>
            <person name="Henn M.R."/>
            <person name="Taylor J.W."/>
            <person name="Rounsley S.D."/>
        </authorList>
    </citation>
    <scope>NUCLEOTIDE SEQUENCE [LARGE SCALE GENOMIC DNA]</scope>
    <source>
        <strain evidence="8">RMSCC 2394</strain>
    </source>
</reference>
<dbReference type="Pfam" id="PF13933">
    <property type="entry name" value="HRXXH"/>
    <property type="match status" value="1"/>
</dbReference>
<dbReference type="InterPro" id="IPR024079">
    <property type="entry name" value="MetalloPept_cat_dom_sf"/>
</dbReference>
<accession>A0A0J6YHV2</accession>
<dbReference type="GO" id="GO:0009277">
    <property type="term" value="C:fungal-type cell wall"/>
    <property type="evidence" value="ECO:0007669"/>
    <property type="project" value="TreeGrafter"/>
</dbReference>
<dbReference type="PANTHER" id="PTHR39399">
    <property type="entry name" value="PROTEIN ZPS1"/>
    <property type="match status" value="1"/>
</dbReference>
<protein>
    <recommendedName>
        <fullName evidence="6">Putative peptidase domain-containing protein</fullName>
    </recommendedName>
</protein>
<organism evidence="7 8">
    <name type="scientific">Coccidioides immitis RMSCC 2394</name>
    <dbReference type="NCBI Taxonomy" id="404692"/>
    <lineage>
        <taxon>Eukaryota</taxon>
        <taxon>Fungi</taxon>
        <taxon>Dikarya</taxon>
        <taxon>Ascomycota</taxon>
        <taxon>Pezizomycotina</taxon>
        <taxon>Eurotiomycetes</taxon>
        <taxon>Eurotiomycetidae</taxon>
        <taxon>Onygenales</taxon>
        <taxon>Onygenaceae</taxon>
        <taxon>Coccidioides</taxon>
    </lineage>
</organism>
<feature type="chain" id="PRO_5005284978" description="Putative peptidase domain-containing protein" evidence="5">
    <location>
        <begin position="18"/>
        <end position="275"/>
    </location>
</feature>
<evidence type="ECO:0000313" key="7">
    <source>
        <dbReference type="EMBL" id="KMP06654.1"/>
    </source>
</evidence>
<dbReference type="GO" id="GO:0005576">
    <property type="term" value="C:extracellular region"/>
    <property type="evidence" value="ECO:0007669"/>
    <property type="project" value="TreeGrafter"/>
</dbReference>
<feature type="domain" description="Putative peptidase" evidence="6">
    <location>
        <begin position="23"/>
        <end position="240"/>
    </location>
</feature>
<proteinExistence type="inferred from homology"/>
<feature type="signal peptide" evidence="5">
    <location>
        <begin position="1"/>
        <end position="17"/>
    </location>
</feature>
<dbReference type="GO" id="GO:0009986">
    <property type="term" value="C:cell surface"/>
    <property type="evidence" value="ECO:0007669"/>
    <property type="project" value="TreeGrafter"/>
</dbReference>
<evidence type="ECO:0000256" key="4">
    <source>
        <dbReference type="SAM" id="MobiDB-lite"/>
    </source>
</evidence>